<gene>
    <name evidence="3" type="ORF">GCM10007877_35390</name>
</gene>
<evidence type="ECO:0000259" key="2">
    <source>
        <dbReference type="Pfam" id="PF08386"/>
    </source>
</evidence>
<dbReference type="AlphaFoldDB" id="A0AA37TDJ1"/>
<dbReference type="Pfam" id="PF00561">
    <property type="entry name" value="Abhydrolase_1"/>
    <property type="match status" value="1"/>
</dbReference>
<proteinExistence type="predicted"/>
<dbReference type="SUPFAM" id="SSF53474">
    <property type="entry name" value="alpha/beta-Hydrolases"/>
    <property type="match status" value="1"/>
</dbReference>
<feature type="domain" description="Peptidase S33 tripeptidyl aminopeptidase-like C-terminal" evidence="2">
    <location>
        <begin position="449"/>
        <end position="513"/>
    </location>
</feature>
<dbReference type="PANTHER" id="PTHR43433:SF5">
    <property type="entry name" value="AB HYDROLASE-1 DOMAIN-CONTAINING PROTEIN"/>
    <property type="match status" value="1"/>
</dbReference>
<dbReference type="InterPro" id="IPR050471">
    <property type="entry name" value="AB_hydrolase"/>
</dbReference>
<name>A0AA37TDJ1_9GAMM</name>
<accession>A0AA37TDJ1</accession>
<dbReference type="Gene3D" id="3.40.50.1820">
    <property type="entry name" value="alpha/beta hydrolase"/>
    <property type="match status" value="1"/>
</dbReference>
<evidence type="ECO:0000313" key="4">
    <source>
        <dbReference type="Proteomes" id="UP001156870"/>
    </source>
</evidence>
<feature type="domain" description="AB hydrolase-1" evidence="1">
    <location>
        <begin position="94"/>
        <end position="264"/>
    </location>
</feature>
<organism evidence="3 4">
    <name type="scientific">Marinibactrum halimedae</name>
    <dbReference type="NCBI Taxonomy" id="1444977"/>
    <lineage>
        <taxon>Bacteria</taxon>
        <taxon>Pseudomonadati</taxon>
        <taxon>Pseudomonadota</taxon>
        <taxon>Gammaproteobacteria</taxon>
        <taxon>Cellvibrionales</taxon>
        <taxon>Cellvibrionaceae</taxon>
        <taxon>Marinibactrum</taxon>
    </lineage>
</organism>
<dbReference type="Proteomes" id="UP001156870">
    <property type="component" value="Unassembled WGS sequence"/>
</dbReference>
<dbReference type="PANTHER" id="PTHR43433">
    <property type="entry name" value="HYDROLASE, ALPHA/BETA FOLD FAMILY PROTEIN"/>
    <property type="match status" value="1"/>
</dbReference>
<dbReference type="InterPro" id="IPR013595">
    <property type="entry name" value="Pept_S33_TAP-like_C"/>
</dbReference>
<evidence type="ECO:0000259" key="1">
    <source>
        <dbReference type="Pfam" id="PF00561"/>
    </source>
</evidence>
<protein>
    <submittedName>
        <fullName evidence="3">Alpha/beta hydrolase</fullName>
    </submittedName>
</protein>
<reference evidence="3 4" key="1">
    <citation type="journal article" date="2014" name="Int. J. Syst. Evol. Microbiol.">
        <title>Complete genome sequence of Corynebacterium casei LMG S-19264T (=DSM 44701T), isolated from a smear-ripened cheese.</title>
        <authorList>
            <consortium name="US DOE Joint Genome Institute (JGI-PGF)"/>
            <person name="Walter F."/>
            <person name="Albersmeier A."/>
            <person name="Kalinowski J."/>
            <person name="Ruckert C."/>
        </authorList>
    </citation>
    <scope>NUCLEOTIDE SEQUENCE [LARGE SCALE GENOMIC DNA]</scope>
    <source>
        <strain evidence="3 4">NBRC 110095</strain>
    </source>
</reference>
<dbReference type="GO" id="GO:0016787">
    <property type="term" value="F:hydrolase activity"/>
    <property type="evidence" value="ECO:0007669"/>
    <property type="project" value="UniProtKB-KW"/>
</dbReference>
<dbReference type="Pfam" id="PF08386">
    <property type="entry name" value="Abhydrolase_4"/>
    <property type="match status" value="1"/>
</dbReference>
<evidence type="ECO:0000313" key="3">
    <source>
        <dbReference type="EMBL" id="GLS27820.1"/>
    </source>
</evidence>
<sequence length="569" mass="63671">MKRANISLLGGAVVLIALLGWFLSGSFDAPIISEGPTIPSVVHTPCPEWVQDNAQVLTHNIECGYYTTPGSKESYELPFVVFRLIKTEETPSVPLLYLQGGPGQSLRLRQGQSLRDWQDWLAVTELKRDLVLFDPRGVSQPSQYACKAFDSDTAWLLRRDVALEEEYQRGFQQLSQCLNGRGQALQDFGTLANAEDALGMMQHLGYERFSVFGVSYGTRLASAIAQKAPERVSHLILDSVYPPNDNSESQWPYRLRHAFNRFFQACTSYGQCLLDEAVFWRAVAHLDKQPLTVEVSLWDEPGVLPVVINADRLIGIVFFAFYDQYFYAMLNDIIQDVLVLSGDTPPGMLLMEHHLTPSGRLKQLVEVYTNSQLDTGFNNWVFFTTQCLDNALTNEAQFLEFANEDKRWASRVVFHGNQDICALMQQRLQSQGERTLFTQEGVIKAFHDEADAPISVPTLMLNGVFDPITPIEEAANATAYFSTVALVAVPLMGHSVVSSSLCPESLIEPFLSSSSPIADLHTLQKEAKTLSDMDPSVYFDMQPESVIAANDAFCRLFKKAFHNNGEKKH</sequence>
<dbReference type="EMBL" id="BSPD01000091">
    <property type="protein sequence ID" value="GLS27820.1"/>
    <property type="molecule type" value="Genomic_DNA"/>
</dbReference>
<dbReference type="InterPro" id="IPR029058">
    <property type="entry name" value="AB_hydrolase_fold"/>
</dbReference>
<dbReference type="InterPro" id="IPR000073">
    <property type="entry name" value="AB_hydrolase_1"/>
</dbReference>
<dbReference type="RefSeq" id="WP_232595189.1">
    <property type="nucleotide sequence ID" value="NZ_BSPD01000091.1"/>
</dbReference>
<keyword evidence="4" id="KW-1185">Reference proteome</keyword>
<comment type="caution">
    <text evidence="3">The sequence shown here is derived from an EMBL/GenBank/DDBJ whole genome shotgun (WGS) entry which is preliminary data.</text>
</comment>
<keyword evidence="3" id="KW-0378">Hydrolase</keyword>